<dbReference type="RefSeq" id="WP_271179129.1">
    <property type="nucleotide sequence ID" value="NZ_BSFH01000011.1"/>
</dbReference>
<dbReference type="GO" id="GO:0016491">
    <property type="term" value="F:oxidoreductase activity"/>
    <property type="evidence" value="ECO:0007669"/>
    <property type="project" value="InterPro"/>
</dbReference>
<evidence type="ECO:0000313" key="3">
    <source>
        <dbReference type="EMBL" id="GLK63037.1"/>
    </source>
</evidence>
<dbReference type="CDD" id="cd06187">
    <property type="entry name" value="O2ase_reductase_like"/>
    <property type="match status" value="1"/>
</dbReference>
<dbReference type="SUPFAM" id="SSF52343">
    <property type="entry name" value="Ferredoxin reductase-like, C-terminal NADP-linked domain"/>
    <property type="match status" value="1"/>
</dbReference>
<dbReference type="InterPro" id="IPR017927">
    <property type="entry name" value="FAD-bd_FR_type"/>
</dbReference>
<gene>
    <name evidence="3" type="ORF">GCM10017635_05060</name>
</gene>
<dbReference type="PROSITE" id="PS51085">
    <property type="entry name" value="2FE2S_FER_2"/>
    <property type="match status" value="1"/>
</dbReference>
<dbReference type="InterPro" id="IPR050415">
    <property type="entry name" value="MRET"/>
</dbReference>
<feature type="domain" description="FAD-binding FR-type" evidence="2">
    <location>
        <begin position="101"/>
        <end position="200"/>
    </location>
</feature>
<evidence type="ECO:0000259" key="1">
    <source>
        <dbReference type="PROSITE" id="PS51085"/>
    </source>
</evidence>
<dbReference type="Gene3D" id="2.40.30.10">
    <property type="entry name" value="Translation factors"/>
    <property type="match status" value="1"/>
</dbReference>
<dbReference type="Pfam" id="PF00970">
    <property type="entry name" value="FAD_binding_6"/>
    <property type="match status" value="1"/>
</dbReference>
<dbReference type="CDD" id="cd00207">
    <property type="entry name" value="fer2"/>
    <property type="match status" value="1"/>
</dbReference>
<dbReference type="InterPro" id="IPR006058">
    <property type="entry name" value="2Fe2S_fd_BS"/>
</dbReference>
<evidence type="ECO:0000259" key="2">
    <source>
        <dbReference type="PROSITE" id="PS51384"/>
    </source>
</evidence>
<keyword evidence="4" id="KW-1185">Reference proteome</keyword>
<reference evidence="3" key="1">
    <citation type="journal article" date="2014" name="Int. J. Syst. Evol. Microbiol.">
        <title>Complete genome sequence of Corynebacterium casei LMG S-19264T (=DSM 44701T), isolated from a smear-ripened cheese.</title>
        <authorList>
            <consortium name="US DOE Joint Genome Institute (JGI-PGF)"/>
            <person name="Walter F."/>
            <person name="Albersmeier A."/>
            <person name="Kalinowski J."/>
            <person name="Ruckert C."/>
        </authorList>
    </citation>
    <scope>NUCLEOTIDE SEQUENCE</scope>
    <source>
        <strain evidence="3">VKM B-2222</strain>
    </source>
</reference>
<dbReference type="PRINTS" id="PR00410">
    <property type="entry name" value="PHEHYDRXLASE"/>
</dbReference>
<dbReference type="GO" id="GO:0051537">
    <property type="term" value="F:2 iron, 2 sulfur cluster binding"/>
    <property type="evidence" value="ECO:0007669"/>
    <property type="project" value="InterPro"/>
</dbReference>
<dbReference type="SUPFAM" id="SSF63380">
    <property type="entry name" value="Riboflavin synthase domain-like"/>
    <property type="match status" value="1"/>
</dbReference>
<dbReference type="InterPro" id="IPR039261">
    <property type="entry name" value="FNR_nucleotide-bd"/>
</dbReference>
<accession>A0AAD3NW61</accession>
<dbReference type="PROSITE" id="PS00197">
    <property type="entry name" value="2FE2S_FER_1"/>
    <property type="match status" value="1"/>
</dbReference>
<dbReference type="Pfam" id="PF00175">
    <property type="entry name" value="NAD_binding_1"/>
    <property type="match status" value="1"/>
</dbReference>
<dbReference type="Gene3D" id="3.40.50.80">
    <property type="entry name" value="Nucleotide-binding domain of ferredoxin-NADP reductase (FNR) module"/>
    <property type="match status" value="1"/>
</dbReference>
<dbReference type="Pfam" id="PF00111">
    <property type="entry name" value="Fer2"/>
    <property type="match status" value="1"/>
</dbReference>
<protein>
    <submittedName>
        <fullName evidence="3">Oxidoreductase</fullName>
    </submittedName>
</protein>
<dbReference type="PANTHER" id="PTHR47354">
    <property type="entry name" value="NADH OXIDOREDUCTASE HCR"/>
    <property type="match status" value="1"/>
</dbReference>
<dbReference type="InterPro" id="IPR008333">
    <property type="entry name" value="Cbr1-like_FAD-bd_dom"/>
</dbReference>
<feature type="domain" description="2Fe-2S ferredoxin-type" evidence="1">
    <location>
        <begin position="3"/>
        <end position="93"/>
    </location>
</feature>
<dbReference type="Proteomes" id="UP001143349">
    <property type="component" value="Unassembled WGS sequence"/>
</dbReference>
<comment type="caution">
    <text evidence="3">The sequence shown here is derived from an EMBL/GenBank/DDBJ whole genome shotgun (WGS) entry which is preliminary data.</text>
</comment>
<organism evidence="3 4">
    <name type="scientific">Paracoccus kondratievae</name>
    <dbReference type="NCBI Taxonomy" id="135740"/>
    <lineage>
        <taxon>Bacteria</taxon>
        <taxon>Pseudomonadati</taxon>
        <taxon>Pseudomonadota</taxon>
        <taxon>Alphaproteobacteria</taxon>
        <taxon>Rhodobacterales</taxon>
        <taxon>Paracoccaceae</taxon>
        <taxon>Paracoccus</taxon>
    </lineage>
</organism>
<dbReference type="InterPro" id="IPR017938">
    <property type="entry name" value="Riboflavin_synthase-like_b-brl"/>
</dbReference>
<evidence type="ECO:0000313" key="4">
    <source>
        <dbReference type="Proteomes" id="UP001143349"/>
    </source>
</evidence>
<dbReference type="AlphaFoldDB" id="A0AAD3NW61"/>
<reference evidence="3" key="2">
    <citation type="submission" date="2023-01" db="EMBL/GenBank/DDBJ databases">
        <authorList>
            <person name="Sun Q."/>
            <person name="Evtushenko L."/>
        </authorList>
    </citation>
    <scope>NUCLEOTIDE SEQUENCE</scope>
    <source>
        <strain evidence="3">VKM B-2222</strain>
    </source>
</reference>
<dbReference type="InterPro" id="IPR001041">
    <property type="entry name" value="2Fe-2S_ferredoxin-type"/>
</dbReference>
<dbReference type="SUPFAM" id="SSF54292">
    <property type="entry name" value="2Fe-2S ferredoxin-like"/>
    <property type="match status" value="1"/>
</dbReference>
<dbReference type="InterPro" id="IPR036010">
    <property type="entry name" value="2Fe-2S_ferredoxin-like_sf"/>
</dbReference>
<dbReference type="EMBL" id="BSFH01000011">
    <property type="protein sequence ID" value="GLK63037.1"/>
    <property type="molecule type" value="Genomic_DNA"/>
</dbReference>
<dbReference type="PROSITE" id="PS51384">
    <property type="entry name" value="FAD_FR"/>
    <property type="match status" value="1"/>
</dbReference>
<dbReference type="InterPro" id="IPR012675">
    <property type="entry name" value="Beta-grasp_dom_sf"/>
</dbReference>
<sequence>MARQIEIRQAARTITVPAGRTILETALEEGIAYPHGCRSGRCGSCKSRLLSGEVDLLPHTRFSLTDEERNQGLILACRAQPLTDCTVMWLDEDEEKLDLPVRTYRTRVVAIDDATHDIRQIRLEPESGETIAFKAGQHAQVTFAGVPARDYSMANQPGRSYLEFHIRHVPGGATSEHVATSLKVGDEVSVRGPLGNSFLREQHTGPILAVAGGSGLAPIKSIVEMALANGQRQPIHLYFGARTERDLYLVEHFSLLASTYDNLQFIPVLSEVSRSDHFRTGLVTDAIMSDIQDLDGWKAYMAGPPAMIDAAGVMFRELGLRSEDMHADVFFTPEETTT</sequence>
<dbReference type="InterPro" id="IPR001433">
    <property type="entry name" value="OxRdtase_FAD/NAD-bd"/>
</dbReference>
<dbReference type="Gene3D" id="3.10.20.30">
    <property type="match status" value="1"/>
</dbReference>
<name>A0AAD3NW61_9RHOB</name>
<dbReference type="PANTHER" id="PTHR47354:SF5">
    <property type="entry name" value="PROTEIN RFBI"/>
    <property type="match status" value="1"/>
</dbReference>
<proteinExistence type="predicted"/>